<name>A0A938B398_UNCTE</name>
<organism evidence="1 2">
    <name type="scientific">Tectimicrobiota bacterium</name>
    <dbReference type="NCBI Taxonomy" id="2528274"/>
    <lineage>
        <taxon>Bacteria</taxon>
        <taxon>Pseudomonadati</taxon>
        <taxon>Nitrospinota/Tectimicrobiota group</taxon>
        <taxon>Candidatus Tectimicrobiota</taxon>
    </lineage>
</organism>
<evidence type="ECO:0000313" key="1">
    <source>
        <dbReference type="EMBL" id="MBM3223588.1"/>
    </source>
</evidence>
<dbReference type="EMBL" id="VGLS01000166">
    <property type="protein sequence ID" value="MBM3223588.1"/>
    <property type="molecule type" value="Genomic_DNA"/>
</dbReference>
<protein>
    <submittedName>
        <fullName evidence="1">Uncharacterized protein</fullName>
    </submittedName>
</protein>
<dbReference type="Proteomes" id="UP000712673">
    <property type="component" value="Unassembled WGS sequence"/>
</dbReference>
<dbReference type="AlphaFoldDB" id="A0A938B398"/>
<accession>A0A938B398</accession>
<gene>
    <name evidence="1" type="ORF">FJZ47_07290</name>
</gene>
<evidence type="ECO:0000313" key="2">
    <source>
        <dbReference type="Proteomes" id="UP000712673"/>
    </source>
</evidence>
<proteinExistence type="predicted"/>
<comment type="caution">
    <text evidence="1">The sequence shown here is derived from an EMBL/GenBank/DDBJ whole genome shotgun (WGS) entry which is preliminary data.</text>
</comment>
<sequence length="141" mass="15791">MALMSLFMGCTFQAPYMRGWGLAENIGNRWTGGRFDEKKLSSDEASVYQELGTPEAVRLFRTPQTRQRVYAWIYLKQERQVWFVEGTRVDYVTVDADNSFLTKETRETLEDKLTTGGILAGVVGGIAAGSILVGDKLGLRD</sequence>
<reference evidence="1" key="1">
    <citation type="submission" date="2019-03" db="EMBL/GenBank/DDBJ databases">
        <title>Lake Tanganyika Metagenome-Assembled Genomes (MAGs).</title>
        <authorList>
            <person name="Tran P."/>
        </authorList>
    </citation>
    <scope>NUCLEOTIDE SEQUENCE</scope>
    <source>
        <strain evidence="1">K_DeepCast_65m_m2_066</strain>
    </source>
</reference>